<reference evidence="2 3" key="1">
    <citation type="journal article" date="2022" name="Nat. Plants">
        <title>Genomes of leafy and leafless Platanthera orchids illuminate the evolution of mycoheterotrophy.</title>
        <authorList>
            <person name="Li M.H."/>
            <person name="Liu K.W."/>
            <person name="Li Z."/>
            <person name="Lu H.C."/>
            <person name="Ye Q.L."/>
            <person name="Zhang D."/>
            <person name="Wang J.Y."/>
            <person name="Li Y.F."/>
            <person name="Zhong Z.M."/>
            <person name="Liu X."/>
            <person name="Yu X."/>
            <person name="Liu D.K."/>
            <person name="Tu X.D."/>
            <person name="Liu B."/>
            <person name="Hao Y."/>
            <person name="Liao X.Y."/>
            <person name="Jiang Y.T."/>
            <person name="Sun W.H."/>
            <person name="Chen J."/>
            <person name="Chen Y.Q."/>
            <person name="Ai Y."/>
            <person name="Zhai J.W."/>
            <person name="Wu S.S."/>
            <person name="Zhou Z."/>
            <person name="Hsiao Y.Y."/>
            <person name="Wu W.L."/>
            <person name="Chen Y.Y."/>
            <person name="Lin Y.F."/>
            <person name="Hsu J.L."/>
            <person name="Li C.Y."/>
            <person name="Wang Z.W."/>
            <person name="Zhao X."/>
            <person name="Zhong W.Y."/>
            <person name="Ma X.K."/>
            <person name="Ma L."/>
            <person name="Huang J."/>
            <person name="Chen G.Z."/>
            <person name="Huang M.Z."/>
            <person name="Huang L."/>
            <person name="Peng D.H."/>
            <person name="Luo Y.B."/>
            <person name="Zou S.Q."/>
            <person name="Chen S.P."/>
            <person name="Lan S."/>
            <person name="Tsai W.C."/>
            <person name="Van de Peer Y."/>
            <person name="Liu Z.J."/>
        </authorList>
    </citation>
    <scope>NUCLEOTIDE SEQUENCE [LARGE SCALE GENOMIC DNA]</scope>
    <source>
        <strain evidence="2">Lor287</strain>
    </source>
</reference>
<comment type="similarity">
    <text evidence="1">Belongs to the ARG7 family.</text>
</comment>
<dbReference type="Proteomes" id="UP001418222">
    <property type="component" value="Unassembled WGS sequence"/>
</dbReference>
<sequence>MVSSKRLIEMARKWKKMAVLGRKRISSATRIVVASRGHVFVYSADKRRFKIPLAYLSSDIFRELLRMSEEEFGLPTIGPITLPFDASFLEYLLSLLKFPVPMEVERAALVSISNCRCMAPALSIDEFCMQQVIL</sequence>
<dbReference type="InterPro" id="IPR003676">
    <property type="entry name" value="SAUR_fam"/>
</dbReference>
<evidence type="ECO:0000313" key="3">
    <source>
        <dbReference type="Proteomes" id="UP001418222"/>
    </source>
</evidence>
<comment type="caution">
    <text evidence="2">The sequence shown here is derived from an EMBL/GenBank/DDBJ whole genome shotgun (WGS) entry which is preliminary data.</text>
</comment>
<keyword evidence="3" id="KW-1185">Reference proteome</keyword>
<dbReference type="AlphaFoldDB" id="A0AAP0BA03"/>
<evidence type="ECO:0000256" key="1">
    <source>
        <dbReference type="ARBA" id="ARBA00006974"/>
    </source>
</evidence>
<organism evidence="2 3">
    <name type="scientific">Platanthera zijinensis</name>
    <dbReference type="NCBI Taxonomy" id="2320716"/>
    <lineage>
        <taxon>Eukaryota</taxon>
        <taxon>Viridiplantae</taxon>
        <taxon>Streptophyta</taxon>
        <taxon>Embryophyta</taxon>
        <taxon>Tracheophyta</taxon>
        <taxon>Spermatophyta</taxon>
        <taxon>Magnoliopsida</taxon>
        <taxon>Liliopsida</taxon>
        <taxon>Asparagales</taxon>
        <taxon>Orchidaceae</taxon>
        <taxon>Orchidoideae</taxon>
        <taxon>Orchideae</taxon>
        <taxon>Orchidinae</taxon>
        <taxon>Platanthera</taxon>
    </lineage>
</organism>
<gene>
    <name evidence="2" type="ORF">KSP39_PZI014941</name>
</gene>
<dbReference type="GO" id="GO:0009733">
    <property type="term" value="P:response to auxin"/>
    <property type="evidence" value="ECO:0007669"/>
    <property type="project" value="InterPro"/>
</dbReference>
<dbReference type="EMBL" id="JBBWWQ010000012">
    <property type="protein sequence ID" value="KAK8934275.1"/>
    <property type="molecule type" value="Genomic_DNA"/>
</dbReference>
<dbReference type="Pfam" id="PF02519">
    <property type="entry name" value="Auxin_inducible"/>
    <property type="match status" value="1"/>
</dbReference>
<evidence type="ECO:0000313" key="2">
    <source>
        <dbReference type="EMBL" id="KAK8934275.1"/>
    </source>
</evidence>
<name>A0AAP0BA03_9ASPA</name>
<dbReference type="PANTHER" id="PTHR31175">
    <property type="entry name" value="AUXIN-RESPONSIVE FAMILY PROTEIN"/>
    <property type="match status" value="1"/>
</dbReference>
<protein>
    <submittedName>
        <fullName evidence="2">Uncharacterized protein</fullName>
    </submittedName>
</protein>
<accession>A0AAP0BA03</accession>
<dbReference type="PANTHER" id="PTHR31175:SF82">
    <property type="entry name" value="AUXIN-RESPONSIVE PROTEIN SAUR65"/>
    <property type="match status" value="1"/>
</dbReference>
<proteinExistence type="inferred from homology"/>